<feature type="domain" description="Phosphotyrosine protein phosphatase I" evidence="4">
    <location>
        <begin position="1"/>
        <end position="142"/>
    </location>
</feature>
<evidence type="ECO:0000256" key="2">
    <source>
        <dbReference type="ARBA" id="ARBA00022801"/>
    </source>
</evidence>
<proteinExistence type="inferred from homology"/>
<protein>
    <submittedName>
        <fullName evidence="5">Low molecular weight protein arginine phosphatase</fullName>
    </submittedName>
</protein>
<dbReference type="Proteomes" id="UP001596170">
    <property type="component" value="Unassembled WGS sequence"/>
</dbReference>
<dbReference type="CDD" id="cd16344">
    <property type="entry name" value="LMWPAP"/>
    <property type="match status" value="1"/>
</dbReference>
<evidence type="ECO:0000313" key="6">
    <source>
        <dbReference type="Proteomes" id="UP001596170"/>
    </source>
</evidence>
<name>A0ABW1LBW2_9BACL</name>
<dbReference type="RefSeq" id="WP_377735850.1">
    <property type="nucleotide sequence ID" value="NZ_JBHSRI010000025.1"/>
</dbReference>
<dbReference type="InterPro" id="IPR036196">
    <property type="entry name" value="Ptyr_pPase_sf"/>
</dbReference>
<reference evidence="6" key="1">
    <citation type="journal article" date="2019" name="Int. J. Syst. Evol. Microbiol.">
        <title>The Global Catalogue of Microorganisms (GCM) 10K type strain sequencing project: providing services to taxonomists for standard genome sequencing and annotation.</title>
        <authorList>
            <consortium name="The Broad Institute Genomics Platform"/>
            <consortium name="The Broad Institute Genome Sequencing Center for Infectious Disease"/>
            <person name="Wu L."/>
            <person name="Ma J."/>
        </authorList>
    </citation>
    <scope>NUCLEOTIDE SEQUENCE [LARGE SCALE GENOMIC DNA]</scope>
    <source>
        <strain evidence="6">CCUG 54527</strain>
    </source>
</reference>
<keyword evidence="2" id="KW-0378">Hydrolase</keyword>
<dbReference type="SUPFAM" id="SSF52788">
    <property type="entry name" value="Phosphotyrosine protein phosphatases I"/>
    <property type="match status" value="1"/>
</dbReference>
<comment type="caution">
    <text evidence="5">The sequence shown here is derived from an EMBL/GenBank/DDBJ whole genome shotgun (WGS) entry which is preliminary data.</text>
</comment>
<evidence type="ECO:0000313" key="5">
    <source>
        <dbReference type="EMBL" id="MFC6041179.1"/>
    </source>
</evidence>
<gene>
    <name evidence="5" type="ORF">ACFPYN_17255</name>
</gene>
<organism evidence="5 6">
    <name type="scientific">Paenisporosarcina macmurdoensis</name>
    <dbReference type="NCBI Taxonomy" id="212659"/>
    <lineage>
        <taxon>Bacteria</taxon>
        <taxon>Bacillati</taxon>
        <taxon>Bacillota</taxon>
        <taxon>Bacilli</taxon>
        <taxon>Bacillales</taxon>
        <taxon>Caryophanaceae</taxon>
        <taxon>Paenisporosarcina</taxon>
    </lineage>
</organism>
<evidence type="ECO:0000256" key="1">
    <source>
        <dbReference type="ARBA" id="ARBA00011063"/>
    </source>
</evidence>
<sequence>MNIYFICTGNTCRSPMAEAIFQSHNKEGMNVRSAGIYAMDGGDISEHAKRVIRDAEINYSHFSRQVSEEDVRWADLILTMTSAHKHLVMQAFPFAADKIFTLKEYVRPYGSHDVSDPFGGDIHMYRHTFQELTILTNDLFSKLNEE</sequence>
<dbReference type="Pfam" id="PF01451">
    <property type="entry name" value="LMWPc"/>
    <property type="match status" value="1"/>
</dbReference>
<dbReference type="Gene3D" id="3.40.50.2300">
    <property type="match status" value="1"/>
</dbReference>
<dbReference type="InterPro" id="IPR017867">
    <property type="entry name" value="Tyr_phospatase_low_mol_wt"/>
</dbReference>
<dbReference type="PANTHER" id="PTHR11717">
    <property type="entry name" value="LOW MOLECULAR WEIGHT PROTEIN TYROSINE PHOSPHATASE"/>
    <property type="match status" value="1"/>
</dbReference>
<evidence type="ECO:0000256" key="3">
    <source>
        <dbReference type="ARBA" id="ARBA00022912"/>
    </source>
</evidence>
<dbReference type="PRINTS" id="PR00719">
    <property type="entry name" value="LMWPTPASE"/>
</dbReference>
<dbReference type="InterPro" id="IPR023485">
    <property type="entry name" value="Ptyr_pPase"/>
</dbReference>
<evidence type="ECO:0000259" key="4">
    <source>
        <dbReference type="SMART" id="SM00226"/>
    </source>
</evidence>
<dbReference type="SMART" id="SM00226">
    <property type="entry name" value="LMWPc"/>
    <property type="match status" value="1"/>
</dbReference>
<comment type="similarity">
    <text evidence="1">Belongs to the low molecular weight phosphotyrosine protein phosphatase family.</text>
</comment>
<accession>A0ABW1LBW2</accession>
<dbReference type="EMBL" id="JBHSRI010000025">
    <property type="protein sequence ID" value="MFC6041179.1"/>
    <property type="molecule type" value="Genomic_DNA"/>
</dbReference>
<keyword evidence="3" id="KW-0904">Protein phosphatase</keyword>
<dbReference type="PANTHER" id="PTHR11717:SF31">
    <property type="entry name" value="LOW MOLECULAR WEIGHT PROTEIN-TYROSINE-PHOSPHATASE ETP-RELATED"/>
    <property type="match status" value="1"/>
</dbReference>
<keyword evidence="6" id="KW-1185">Reference proteome</keyword>
<dbReference type="InterPro" id="IPR050438">
    <property type="entry name" value="LMW_PTPase"/>
</dbReference>